<comment type="caution">
    <text evidence="1">The sequence shown here is derived from an EMBL/GenBank/DDBJ whole genome shotgun (WGS) entry which is preliminary data.</text>
</comment>
<reference evidence="1 2" key="1">
    <citation type="submission" date="2022-09" db="EMBL/GenBank/DDBJ databases">
        <title>Enrichment on poylsaccharides allowed isolation of novel metabolic and taxonomic groups of Haloarchaea.</title>
        <authorList>
            <person name="Sorokin D.Y."/>
            <person name="Elcheninov A.G."/>
            <person name="Khizhniak T.V."/>
            <person name="Kolganova T.V."/>
            <person name="Kublanov I.V."/>
        </authorList>
    </citation>
    <scope>NUCLEOTIDE SEQUENCE [LARGE SCALE GENOMIC DNA]</scope>
    <source>
        <strain evidence="1 2">AArc-curdl1</strain>
    </source>
</reference>
<protein>
    <submittedName>
        <fullName evidence="1">Uncharacterized protein</fullName>
    </submittedName>
</protein>
<evidence type="ECO:0000313" key="2">
    <source>
        <dbReference type="Proteomes" id="UP001321047"/>
    </source>
</evidence>
<gene>
    <name evidence="1" type="ORF">OB919_21535</name>
</gene>
<organism evidence="1 2">
    <name type="scientific">Natronosalvus hydrolyticus</name>
    <dbReference type="NCBI Taxonomy" id="2979988"/>
    <lineage>
        <taxon>Archaea</taxon>
        <taxon>Methanobacteriati</taxon>
        <taxon>Methanobacteriota</taxon>
        <taxon>Stenosarchaea group</taxon>
        <taxon>Halobacteria</taxon>
        <taxon>Halobacteriales</taxon>
        <taxon>Natrialbaceae</taxon>
        <taxon>Natronosalvus</taxon>
    </lineage>
</organism>
<dbReference type="EMBL" id="JAOPJZ010000053">
    <property type="protein sequence ID" value="MCU4754516.1"/>
    <property type="molecule type" value="Genomic_DNA"/>
</dbReference>
<sequence>MGTFDPVSWETVEATIGPPAPEVTEHVEKMRDEVYGIAPYDAVKTIHDALYADEVNRTVPNLGEPFVTAYLLEKQGIISPNDDDAPENEYRSLVERRPDSERLRELFWERERTLWWIGVMAGIHPSLVTYWFYEDDIPLMERNFSEESLEQIHAYQESDDMQGY</sequence>
<proteinExistence type="predicted"/>
<evidence type="ECO:0000313" key="1">
    <source>
        <dbReference type="EMBL" id="MCU4754516.1"/>
    </source>
</evidence>
<accession>A0AAP2ZC30</accession>
<dbReference type="RefSeq" id="WP_342810814.1">
    <property type="nucleotide sequence ID" value="NZ_JAOPJZ010000053.1"/>
</dbReference>
<dbReference type="Proteomes" id="UP001321047">
    <property type="component" value="Unassembled WGS sequence"/>
</dbReference>
<name>A0AAP2ZC30_9EURY</name>
<dbReference type="AlphaFoldDB" id="A0AAP2ZC30"/>
<keyword evidence="2" id="KW-1185">Reference proteome</keyword>